<accession>A0A4Y2G8C3</accession>
<protein>
    <submittedName>
        <fullName evidence="1">Uncharacterized protein</fullName>
    </submittedName>
</protein>
<sequence>MVATAATWSQVHKMLTQAFRYFMDEYPASKSTSSRFPSHFASHFLSYPQEPSHQANLLLLFFFRPEAKKISLHHAPARHFESRSESPSSRQTAKILKRAKALLELNFSSQGKLTRA</sequence>
<reference evidence="1 2" key="1">
    <citation type="journal article" date="2019" name="Sci. Rep.">
        <title>Orb-weaving spider Araneus ventricosus genome elucidates the spidroin gene catalogue.</title>
        <authorList>
            <person name="Kono N."/>
            <person name="Nakamura H."/>
            <person name="Ohtoshi R."/>
            <person name="Moran D.A.P."/>
            <person name="Shinohara A."/>
            <person name="Yoshida Y."/>
            <person name="Fujiwara M."/>
            <person name="Mori M."/>
            <person name="Tomita M."/>
            <person name="Arakawa K."/>
        </authorList>
    </citation>
    <scope>NUCLEOTIDE SEQUENCE [LARGE SCALE GENOMIC DNA]</scope>
</reference>
<proteinExistence type="predicted"/>
<comment type="caution">
    <text evidence="1">The sequence shown here is derived from an EMBL/GenBank/DDBJ whole genome shotgun (WGS) entry which is preliminary data.</text>
</comment>
<dbReference type="AlphaFoldDB" id="A0A4Y2G8C3"/>
<evidence type="ECO:0000313" key="1">
    <source>
        <dbReference type="EMBL" id="GBM49970.1"/>
    </source>
</evidence>
<keyword evidence="2" id="KW-1185">Reference proteome</keyword>
<organism evidence="1 2">
    <name type="scientific">Araneus ventricosus</name>
    <name type="common">Orbweaver spider</name>
    <name type="synonym">Epeira ventricosa</name>
    <dbReference type="NCBI Taxonomy" id="182803"/>
    <lineage>
        <taxon>Eukaryota</taxon>
        <taxon>Metazoa</taxon>
        <taxon>Ecdysozoa</taxon>
        <taxon>Arthropoda</taxon>
        <taxon>Chelicerata</taxon>
        <taxon>Arachnida</taxon>
        <taxon>Araneae</taxon>
        <taxon>Araneomorphae</taxon>
        <taxon>Entelegynae</taxon>
        <taxon>Araneoidea</taxon>
        <taxon>Araneidae</taxon>
        <taxon>Araneus</taxon>
    </lineage>
</organism>
<gene>
    <name evidence="1" type="ORF">AVEN_34935_1</name>
</gene>
<name>A0A4Y2G8C3_ARAVE</name>
<evidence type="ECO:0000313" key="2">
    <source>
        <dbReference type="Proteomes" id="UP000499080"/>
    </source>
</evidence>
<dbReference type="EMBL" id="BGPR01001279">
    <property type="protein sequence ID" value="GBM49970.1"/>
    <property type="molecule type" value="Genomic_DNA"/>
</dbReference>
<dbReference type="Proteomes" id="UP000499080">
    <property type="component" value="Unassembled WGS sequence"/>
</dbReference>